<protein>
    <recommendedName>
        <fullName evidence="4">ESX-1 secretion-associated protein</fullName>
    </recommendedName>
</protein>
<dbReference type="Gene3D" id="1.10.287.1060">
    <property type="entry name" value="ESAT-6-like"/>
    <property type="match status" value="1"/>
</dbReference>
<feature type="region of interest" description="Disordered" evidence="1">
    <location>
        <begin position="25"/>
        <end position="49"/>
    </location>
</feature>
<keyword evidence="3" id="KW-1185">Reference proteome</keyword>
<reference evidence="2 3" key="1">
    <citation type="journal article" date="2016" name="Genome Announc.">
        <title>Draft Genome Sequences of Five Rapidly Growing Mycobacterium Species, M. thermoresistibile, M. fortuitum subsp. acetamidolyticum, M. canariasense, M. brisbanense, and M. novocastrense.</title>
        <authorList>
            <person name="Katahira K."/>
            <person name="Ogura Y."/>
            <person name="Gotoh Y."/>
            <person name="Hayashi T."/>
        </authorList>
    </citation>
    <scope>NUCLEOTIDE SEQUENCE [LARGE SCALE GENOMIC DNA]</scope>
    <source>
        <strain evidence="2 3">JCM18114</strain>
    </source>
</reference>
<dbReference type="SUPFAM" id="SSF140453">
    <property type="entry name" value="EsxAB dimer-like"/>
    <property type="match status" value="1"/>
</dbReference>
<dbReference type="EMBL" id="BCTA01000023">
    <property type="protein sequence ID" value="GAT08485.1"/>
    <property type="molecule type" value="Genomic_DNA"/>
</dbReference>
<sequence length="105" mass="10693">MVSDSNEPLKVDPTELRMAADRLDGQASGFQSAHQAAHSRAGNAALGPGSAAAALPKMLEAWEADGARFAGDFAKHARGHREAADSYVRTDAGGAEAVEGAGSAM</sequence>
<comment type="caution">
    <text evidence="2">The sequence shown here is derived from an EMBL/GenBank/DDBJ whole genome shotgun (WGS) entry which is preliminary data.</text>
</comment>
<organism evidence="2 3">
    <name type="scientific">Mycolicibacterium novocastrense</name>
    <name type="common">Mycobacterium novocastrense</name>
    <dbReference type="NCBI Taxonomy" id="59813"/>
    <lineage>
        <taxon>Bacteria</taxon>
        <taxon>Bacillati</taxon>
        <taxon>Actinomycetota</taxon>
        <taxon>Actinomycetes</taxon>
        <taxon>Mycobacteriales</taxon>
        <taxon>Mycobacteriaceae</taxon>
        <taxon>Mycolicibacterium</taxon>
    </lineage>
</organism>
<evidence type="ECO:0000256" key="1">
    <source>
        <dbReference type="SAM" id="MobiDB-lite"/>
    </source>
</evidence>
<dbReference type="InterPro" id="IPR036689">
    <property type="entry name" value="ESAT-6-like_sf"/>
</dbReference>
<evidence type="ECO:0000313" key="3">
    <source>
        <dbReference type="Proteomes" id="UP000069773"/>
    </source>
</evidence>
<gene>
    <name evidence="2" type="ORF">RMCN_1618</name>
</gene>
<dbReference type="Pfam" id="PF10824">
    <property type="entry name" value="T7SS_ESX_EspC"/>
    <property type="match status" value="1"/>
</dbReference>
<dbReference type="InterPro" id="IPR022536">
    <property type="entry name" value="EspC"/>
</dbReference>
<evidence type="ECO:0008006" key="4">
    <source>
        <dbReference type="Google" id="ProtNLM"/>
    </source>
</evidence>
<evidence type="ECO:0000313" key="2">
    <source>
        <dbReference type="EMBL" id="GAT08485.1"/>
    </source>
</evidence>
<name>A0ABQ0KGA5_MYCNV</name>
<accession>A0ABQ0KGA5</accession>
<dbReference type="Proteomes" id="UP000069773">
    <property type="component" value="Unassembled WGS sequence"/>
</dbReference>
<proteinExistence type="predicted"/>